<dbReference type="HOGENOM" id="CLU_052470_0_0_4"/>
<dbReference type="Pfam" id="PF04280">
    <property type="entry name" value="Tim44"/>
    <property type="match status" value="1"/>
</dbReference>
<organism evidence="4 5">
    <name type="scientific">Candidatus Kinetoplastidibacterium galati TCC219</name>
    <dbReference type="NCBI Taxonomy" id="1208921"/>
    <lineage>
        <taxon>Bacteria</taxon>
        <taxon>Pseudomonadati</taxon>
        <taxon>Pseudomonadota</taxon>
        <taxon>Betaproteobacteria</taxon>
        <taxon>Candidatus Kinetoplastidibacterium</taxon>
    </lineage>
</organism>
<dbReference type="KEGG" id="kga:ST1E_0305"/>
<proteinExistence type="predicted"/>
<evidence type="ECO:0000256" key="2">
    <source>
        <dbReference type="SAM" id="Phobius"/>
    </source>
</evidence>
<dbReference type="EMBL" id="CP003806">
    <property type="protein sequence ID" value="AGF48787.1"/>
    <property type="molecule type" value="Genomic_DNA"/>
</dbReference>
<reference evidence="4 5" key="1">
    <citation type="journal article" date="2013" name="Genome Biol. Evol.">
        <title>Genome evolution and phylogenomic analysis of candidatus kinetoplastibacterium, the betaproteobacterial endosymbionts of strigomonas and angomonas.</title>
        <authorList>
            <person name="Alves J.M."/>
            <person name="Serrano M.G."/>
            <person name="Maia da Silva F."/>
            <person name="Voegtly L.J."/>
            <person name="Matveyev A.V."/>
            <person name="Teixeira M.M."/>
            <person name="Camargo E.P."/>
            <person name="Buck G.A."/>
        </authorList>
    </citation>
    <scope>NUCLEOTIDE SEQUENCE [LARGE SCALE GENOMIC DNA]</scope>
    <source>
        <strain evidence="4 5">TCC219</strain>
    </source>
</reference>
<dbReference type="STRING" id="1208921.ST1E_0305"/>
<dbReference type="PANTHER" id="PTHR41542:SF1">
    <property type="entry name" value="BLL5807 PROTEIN"/>
    <property type="match status" value="1"/>
</dbReference>
<keyword evidence="2" id="KW-0472">Membrane</keyword>
<dbReference type="eggNOG" id="COG4395">
    <property type="taxonomic scope" value="Bacteria"/>
</dbReference>
<dbReference type="InterPro" id="IPR007379">
    <property type="entry name" value="Tim44-like_dom"/>
</dbReference>
<protein>
    <submittedName>
        <fullName evidence="4">Tim44-like domain family protein</fullName>
    </submittedName>
</protein>
<dbReference type="AlphaFoldDB" id="M1LTD2"/>
<evidence type="ECO:0000259" key="3">
    <source>
        <dbReference type="SMART" id="SM00978"/>
    </source>
</evidence>
<evidence type="ECO:0000256" key="1">
    <source>
        <dbReference type="SAM" id="MobiDB-lite"/>
    </source>
</evidence>
<dbReference type="InterPro" id="IPR032710">
    <property type="entry name" value="NTF2-like_dom_sf"/>
</dbReference>
<dbReference type="SUPFAM" id="SSF54427">
    <property type="entry name" value="NTF2-like"/>
    <property type="match status" value="1"/>
</dbReference>
<feature type="domain" description="Tim44-like" evidence="3">
    <location>
        <begin position="133"/>
        <end position="263"/>
    </location>
</feature>
<evidence type="ECO:0000313" key="4">
    <source>
        <dbReference type="EMBL" id="AGF48787.1"/>
    </source>
</evidence>
<sequence>MSLSCHVEARRIGGGHSIGKQYKTPCKKNYSNSNNSSYKNESKKSLNNSNRDSLFSRIIGPMIAGFGLATILSYFGMSSFFVNFVSILIVFFLILSSTYLVFSYLFMKNSRFNYCRKQRDIYDSNCTYFNNDIERNISDDRNLSGNFNIKEFSEQAKGFFLHMQELWKNGDINSLNIYLTEEMIRNIENDFKCKNYNREVQVLSLYSEFLNIDNENSDGNIMANIRFFGVVKEDDNSDVSSFDEIWIFQKGNSSGWILAGIQKNIDD</sequence>
<feature type="transmembrane region" description="Helical" evidence="2">
    <location>
        <begin position="81"/>
        <end position="107"/>
    </location>
</feature>
<feature type="transmembrane region" description="Helical" evidence="2">
    <location>
        <begin position="54"/>
        <end position="75"/>
    </location>
</feature>
<name>M1LTD2_9PROT</name>
<accession>M1LTD2</accession>
<keyword evidence="5" id="KW-1185">Reference proteome</keyword>
<dbReference type="Proteomes" id="UP000011658">
    <property type="component" value="Chromosome"/>
</dbReference>
<dbReference type="SMART" id="SM00978">
    <property type="entry name" value="Tim44"/>
    <property type="match status" value="1"/>
</dbReference>
<dbReference type="PANTHER" id="PTHR41542">
    <property type="entry name" value="BLL5807 PROTEIN"/>
    <property type="match status" value="1"/>
</dbReference>
<evidence type="ECO:0000313" key="5">
    <source>
        <dbReference type="Proteomes" id="UP000011658"/>
    </source>
</evidence>
<dbReference type="PATRIC" id="fig|1208921.3.peg.63"/>
<feature type="region of interest" description="Disordered" evidence="1">
    <location>
        <begin position="28"/>
        <end position="48"/>
    </location>
</feature>
<keyword evidence="2" id="KW-1133">Transmembrane helix</keyword>
<dbReference type="Gene3D" id="3.10.450.240">
    <property type="match status" value="1"/>
</dbReference>
<gene>
    <name evidence="4" type="ORF">ST1E_0305</name>
</gene>
<keyword evidence="2" id="KW-0812">Transmembrane</keyword>